<name>A0A392VTD0_9FABA</name>
<protein>
    <submittedName>
        <fullName evidence="1">Uncharacterized protein</fullName>
    </submittedName>
</protein>
<keyword evidence="2" id="KW-1185">Reference proteome</keyword>
<evidence type="ECO:0000313" key="2">
    <source>
        <dbReference type="Proteomes" id="UP000265520"/>
    </source>
</evidence>
<accession>A0A392VTD0</accession>
<dbReference type="EMBL" id="LXQA011225287">
    <property type="protein sequence ID" value="MCI89680.1"/>
    <property type="molecule type" value="Genomic_DNA"/>
</dbReference>
<organism evidence="1 2">
    <name type="scientific">Trifolium medium</name>
    <dbReference type="NCBI Taxonomy" id="97028"/>
    <lineage>
        <taxon>Eukaryota</taxon>
        <taxon>Viridiplantae</taxon>
        <taxon>Streptophyta</taxon>
        <taxon>Embryophyta</taxon>
        <taxon>Tracheophyta</taxon>
        <taxon>Spermatophyta</taxon>
        <taxon>Magnoliopsida</taxon>
        <taxon>eudicotyledons</taxon>
        <taxon>Gunneridae</taxon>
        <taxon>Pentapetalae</taxon>
        <taxon>rosids</taxon>
        <taxon>fabids</taxon>
        <taxon>Fabales</taxon>
        <taxon>Fabaceae</taxon>
        <taxon>Papilionoideae</taxon>
        <taxon>50 kb inversion clade</taxon>
        <taxon>NPAAA clade</taxon>
        <taxon>Hologalegina</taxon>
        <taxon>IRL clade</taxon>
        <taxon>Trifolieae</taxon>
        <taxon>Trifolium</taxon>
    </lineage>
</organism>
<dbReference type="Proteomes" id="UP000265520">
    <property type="component" value="Unassembled WGS sequence"/>
</dbReference>
<dbReference type="AlphaFoldDB" id="A0A392VTD0"/>
<evidence type="ECO:0000313" key="1">
    <source>
        <dbReference type="EMBL" id="MCI89680.1"/>
    </source>
</evidence>
<proteinExistence type="predicted"/>
<sequence length="26" mass="2904">MALNMAINGLDPALETIYTPLIQWSQ</sequence>
<feature type="non-terminal residue" evidence="1">
    <location>
        <position position="26"/>
    </location>
</feature>
<comment type="caution">
    <text evidence="1">The sequence shown here is derived from an EMBL/GenBank/DDBJ whole genome shotgun (WGS) entry which is preliminary data.</text>
</comment>
<reference evidence="1 2" key="1">
    <citation type="journal article" date="2018" name="Front. Plant Sci.">
        <title>Red Clover (Trifolium pratense) and Zigzag Clover (T. medium) - A Picture of Genomic Similarities and Differences.</title>
        <authorList>
            <person name="Dluhosova J."/>
            <person name="Istvanek J."/>
            <person name="Nedelnik J."/>
            <person name="Repkova J."/>
        </authorList>
    </citation>
    <scope>NUCLEOTIDE SEQUENCE [LARGE SCALE GENOMIC DNA]</scope>
    <source>
        <strain evidence="2">cv. 10/8</strain>
        <tissue evidence="1">Leaf</tissue>
    </source>
</reference>